<reference evidence="3 4" key="1">
    <citation type="submission" date="2016-10" db="EMBL/GenBank/DDBJ databases">
        <authorList>
            <person name="de Groot N.N."/>
        </authorList>
    </citation>
    <scope>NUCLEOTIDE SEQUENCE [LARGE SCALE GENOMIC DNA]</scope>
    <source>
        <strain evidence="3 4">CGMCC 1.3702</strain>
    </source>
</reference>
<gene>
    <name evidence="3" type="ORF">SAMN04488072_104205</name>
</gene>
<dbReference type="PANTHER" id="PTHR43849">
    <property type="entry name" value="BLL3936 PROTEIN"/>
    <property type="match status" value="1"/>
</dbReference>
<dbReference type="InterPro" id="IPR011853">
    <property type="entry name" value="TRAP_DctM-Dct_fused"/>
</dbReference>
<accession>A0A1I0X6J4</accession>
<feature type="domain" description="TRAP C4-dicarboxylate transport system permease DctM subunit" evidence="2">
    <location>
        <begin position="132"/>
        <end position="438"/>
    </location>
</feature>
<keyword evidence="1" id="KW-0472">Membrane</keyword>
<evidence type="ECO:0000256" key="1">
    <source>
        <dbReference type="SAM" id="Phobius"/>
    </source>
</evidence>
<feature type="transmembrane region" description="Helical" evidence="1">
    <location>
        <begin position="92"/>
        <end position="111"/>
    </location>
</feature>
<feature type="transmembrane region" description="Helical" evidence="1">
    <location>
        <begin position="527"/>
        <end position="545"/>
    </location>
</feature>
<dbReference type="NCBIfam" id="TIGR02123">
    <property type="entry name" value="TRAP_fused"/>
    <property type="match status" value="1"/>
</dbReference>
<keyword evidence="1" id="KW-0812">Transmembrane</keyword>
<keyword evidence="1" id="KW-1133">Transmembrane helix</keyword>
<dbReference type="STRING" id="237679.SAMN04488072_104205"/>
<feature type="domain" description="TRAP C4-dicarboxylate transport system permease DctM subunit" evidence="2">
    <location>
        <begin position="470"/>
        <end position="634"/>
    </location>
</feature>
<proteinExistence type="predicted"/>
<feature type="transmembrane region" description="Helical" evidence="1">
    <location>
        <begin position="675"/>
        <end position="708"/>
    </location>
</feature>
<feature type="transmembrane region" description="Helical" evidence="1">
    <location>
        <begin position="489"/>
        <end position="515"/>
    </location>
</feature>
<evidence type="ECO:0000259" key="2">
    <source>
        <dbReference type="Pfam" id="PF06808"/>
    </source>
</evidence>
<evidence type="ECO:0000313" key="3">
    <source>
        <dbReference type="EMBL" id="SFA96669.1"/>
    </source>
</evidence>
<feature type="transmembrane region" description="Helical" evidence="1">
    <location>
        <begin position="443"/>
        <end position="461"/>
    </location>
</feature>
<protein>
    <submittedName>
        <fullName evidence="3">TRAP transporter, 4TM/12TM fusion protein</fullName>
    </submittedName>
</protein>
<dbReference type="RefSeq" id="WP_170848175.1">
    <property type="nucleotide sequence ID" value="NZ_FOJW01000004.1"/>
</dbReference>
<feature type="transmembrane region" description="Helical" evidence="1">
    <location>
        <begin position="368"/>
        <end position="387"/>
    </location>
</feature>
<sequence length="725" mass="78238">MANSNLDTEVSQEEMNKQLDELEGSDRTLFGWMAIIVLIVAVSFSLFHLYTAGIDMLPRMQQNAVHLAFALTLIFLIFPYKKNLGQKRIPWYDMVLAILGASIGIYILVISEELVGKVGNPNTMDTIMSFIALLLVLEATRRVVGKPLVILATVFMLYAWLGDMYLPEFLGSKAILPDVLNHFGFTWKEIAEFMYLSNEGIFGTPITVSAQYVFIFILFGAFLEVTGAGKMFIDLAMSLVGSFKGGPAKAAVVSSGMMGSISGSSVANAVTTGTFTIPLMKKTGFRPKVAGGIEVAASSSGQLLPPVMGAAAFIMADFTGIPYLDIVKSAAIPALLSYTAILFMVHLEASKYNLLGIPRKDLVSPLKIFAGRGYLLLPIIAIIVLLVMRLTPILASFMAIVGAITIALFSYRMQKNFGAGFLVSLLFTGAAYAAHLLFGLNQYVTFVSIGSLLFALIWYAMGKKVKGEKQVKFGFIEFLTALELGAKNALSVVAACASAGILTGVVTMTGLGPILSGLILDLANNQIFLVLLFTMVACIIMGLGLPTTATYIVLAAVMAPALIQLDIPVLAAHLFVFYYGILADDTPPINLPAYATSGIAKSDPVKTGVQGFKFDMGALLLPYAFVLNPILILQDETATWLQIMLSVATAFIGIIAWSTFIQSYLFTKFGWIERILAVAAAVVLLNHSLMTDLIGVGLFAAIIVYQWWKRNREDDSRAGTAEGNV</sequence>
<evidence type="ECO:0000313" key="4">
    <source>
        <dbReference type="Proteomes" id="UP000198642"/>
    </source>
</evidence>
<feature type="transmembrane region" description="Helical" evidence="1">
    <location>
        <begin position="418"/>
        <end position="437"/>
    </location>
</feature>
<feature type="transmembrane region" description="Helical" evidence="1">
    <location>
        <begin position="393"/>
        <end position="411"/>
    </location>
</feature>
<feature type="transmembrane region" description="Helical" evidence="1">
    <location>
        <begin position="616"/>
        <end position="633"/>
    </location>
</feature>
<dbReference type="InterPro" id="IPR010656">
    <property type="entry name" value="DctM"/>
</dbReference>
<organism evidence="3 4">
    <name type="scientific">Lentibacillus halodurans</name>
    <dbReference type="NCBI Taxonomy" id="237679"/>
    <lineage>
        <taxon>Bacteria</taxon>
        <taxon>Bacillati</taxon>
        <taxon>Bacillota</taxon>
        <taxon>Bacilli</taxon>
        <taxon>Bacillales</taxon>
        <taxon>Bacillaceae</taxon>
        <taxon>Lentibacillus</taxon>
    </lineage>
</organism>
<dbReference type="EMBL" id="FOJW01000004">
    <property type="protein sequence ID" value="SFA96669.1"/>
    <property type="molecule type" value="Genomic_DNA"/>
</dbReference>
<feature type="transmembrane region" description="Helical" evidence="1">
    <location>
        <begin position="303"/>
        <end position="324"/>
    </location>
</feature>
<dbReference type="Proteomes" id="UP000198642">
    <property type="component" value="Unassembled WGS sequence"/>
</dbReference>
<feature type="transmembrane region" description="Helical" evidence="1">
    <location>
        <begin position="147"/>
        <end position="166"/>
    </location>
</feature>
<dbReference type="Pfam" id="PF06808">
    <property type="entry name" value="DctM"/>
    <property type="match status" value="2"/>
</dbReference>
<name>A0A1I0X6J4_9BACI</name>
<keyword evidence="4" id="KW-1185">Reference proteome</keyword>
<dbReference type="PANTHER" id="PTHR43849:SF2">
    <property type="entry name" value="BLL3936 PROTEIN"/>
    <property type="match status" value="1"/>
</dbReference>
<feature type="transmembrane region" description="Helical" evidence="1">
    <location>
        <begin position="63"/>
        <end position="80"/>
    </location>
</feature>
<feature type="transmembrane region" description="Helical" evidence="1">
    <location>
        <begin position="29"/>
        <end position="51"/>
    </location>
</feature>
<feature type="transmembrane region" description="Helical" evidence="1">
    <location>
        <begin position="201"/>
        <end position="223"/>
    </location>
</feature>
<feature type="transmembrane region" description="Helical" evidence="1">
    <location>
        <begin position="330"/>
        <end position="347"/>
    </location>
</feature>
<feature type="transmembrane region" description="Helical" evidence="1">
    <location>
        <begin position="640"/>
        <end position="663"/>
    </location>
</feature>
<dbReference type="AlphaFoldDB" id="A0A1I0X6J4"/>
<feature type="transmembrane region" description="Helical" evidence="1">
    <location>
        <begin position="552"/>
        <end position="581"/>
    </location>
</feature>